<protein>
    <submittedName>
        <fullName evidence="1">Uncharacterized protein</fullName>
    </submittedName>
</protein>
<keyword evidence="2" id="KW-1185">Reference proteome</keyword>
<comment type="caution">
    <text evidence="1">The sequence shown here is derived from an EMBL/GenBank/DDBJ whole genome shotgun (WGS) entry which is preliminary data.</text>
</comment>
<dbReference type="Proteomes" id="UP001367508">
    <property type="component" value="Unassembled WGS sequence"/>
</dbReference>
<organism evidence="1 2">
    <name type="scientific">Canavalia gladiata</name>
    <name type="common">Sword bean</name>
    <name type="synonym">Dolichos gladiatus</name>
    <dbReference type="NCBI Taxonomy" id="3824"/>
    <lineage>
        <taxon>Eukaryota</taxon>
        <taxon>Viridiplantae</taxon>
        <taxon>Streptophyta</taxon>
        <taxon>Embryophyta</taxon>
        <taxon>Tracheophyta</taxon>
        <taxon>Spermatophyta</taxon>
        <taxon>Magnoliopsida</taxon>
        <taxon>eudicotyledons</taxon>
        <taxon>Gunneridae</taxon>
        <taxon>Pentapetalae</taxon>
        <taxon>rosids</taxon>
        <taxon>fabids</taxon>
        <taxon>Fabales</taxon>
        <taxon>Fabaceae</taxon>
        <taxon>Papilionoideae</taxon>
        <taxon>50 kb inversion clade</taxon>
        <taxon>NPAAA clade</taxon>
        <taxon>indigoferoid/millettioid clade</taxon>
        <taxon>Phaseoleae</taxon>
        <taxon>Canavalia</taxon>
    </lineage>
</organism>
<gene>
    <name evidence="1" type="ORF">VNO77_30972</name>
</gene>
<proteinExistence type="predicted"/>
<dbReference type="EMBL" id="JAYMYQ010000007">
    <property type="protein sequence ID" value="KAK7320967.1"/>
    <property type="molecule type" value="Genomic_DNA"/>
</dbReference>
<name>A0AAN9KNW3_CANGL</name>
<sequence>MNRPGTRMAYLRKDGENDKNWGQELGCNVTCKPLSYNQVFLVHRSSASPKHRQWGCCILRDYAMGGQILEGSVITRLSLRDIVKLLQQSWKLSNKIFPFELRTKGRRGRFAFI</sequence>
<dbReference type="AlphaFoldDB" id="A0AAN9KNW3"/>
<evidence type="ECO:0000313" key="2">
    <source>
        <dbReference type="Proteomes" id="UP001367508"/>
    </source>
</evidence>
<evidence type="ECO:0000313" key="1">
    <source>
        <dbReference type="EMBL" id="KAK7320967.1"/>
    </source>
</evidence>
<reference evidence="1 2" key="1">
    <citation type="submission" date="2024-01" db="EMBL/GenBank/DDBJ databases">
        <title>The genomes of 5 underutilized Papilionoideae crops provide insights into root nodulation and disease resistanc.</title>
        <authorList>
            <person name="Jiang F."/>
        </authorList>
    </citation>
    <scope>NUCLEOTIDE SEQUENCE [LARGE SCALE GENOMIC DNA]</scope>
    <source>
        <strain evidence="1">LVBAO_FW01</strain>
        <tissue evidence="1">Leaves</tissue>
    </source>
</reference>
<accession>A0AAN9KNW3</accession>